<keyword evidence="8" id="KW-1185">Reference proteome</keyword>
<accession>A0ABU6JS70</accession>
<dbReference type="Pfam" id="PF12833">
    <property type="entry name" value="HTH_18"/>
    <property type="match status" value="1"/>
</dbReference>
<dbReference type="InterPro" id="IPR037923">
    <property type="entry name" value="HTH-like"/>
</dbReference>
<dbReference type="InterPro" id="IPR050204">
    <property type="entry name" value="AraC_XylS_family_regulators"/>
</dbReference>
<evidence type="ECO:0000256" key="3">
    <source>
        <dbReference type="ARBA" id="ARBA00023159"/>
    </source>
</evidence>
<dbReference type="SMART" id="SM00342">
    <property type="entry name" value="HTH_ARAC"/>
    <property type="match status" value="1"/>
</dbReference>
<feature type="domain" description="HTH araC/xylS-type" evidence="6">
    <location>
        <begin position="179"/>
        <end position="276"/>
    </location>
</feature>
<dbReference type="SUPFAM" id="SSF46689">
    <property type="entry name" value="Homeodomain-like"/>
    <property type="match status" value="2"/>
</dbReference>
<dbReference type="PANTHER" id="PTHR46796">
    <property type="entry name" value="HTH-TYPE TRANSCRIPTIONAL ACTIVATOR RHAS-RELATED"/>
    <property type="match status" value="1"/>
</dbReference>
<dbReference type="Proteomes" id="UP001309705">
    <property type="component" value="Unassembled WGS sequence"/>
</dbReference>
<keyword evidence="2" id="KW-0238">DNA-binding</keyword>
<evidence type="ECO:0000256" key="2">
    <source>
        <dbReference type="ARBA" id="ARBA00023125"/>
    </source>
</evidence>
<dbReference type="InterPro" id="IPR018062">
    <property type="entry name" value="HTH_AraC-typ_CS"/>
</dbReference>
<name>A0ABU6JS70_9GAMM</name>
<evidence type="ECO:0000259" key="6">
    <source>
        <dbReference type="PROSITE" id="PS01124"/>
    </source>
</evidence>
<reference evidence="7 8" key="1">
    <citation type="journal article" date="2017" name="Int. J. Syst. Evol. Microbiol.">
        <title>Brenneria populi subsp. brevivirga subsp. nov. isolated from symptomatic bark of Populus x euramericana canker, and description of Brenneria populi subsp. populi subsp. nov.</title>
        <authorList>
            <person name="Zheng M.H."/>
            <person name="Piao C.G."/>
            <person name="Xue H."/>
            <person name="Guo M.W."/>
            <person name="Li Y."/>
        </authorList>
    </citation>
    <scope>NUCLEOTIDE SEQUENCE [LARGE SCALE GENOMIC DNA]</scope>
    <source>
        <strain evidence="7 8">D9-5</strain>
    </source>
</reference>
<evidence type="ECO:0000256" key="1">
    <source>
        <dbReference type="ARBA" id="ARBA00023015"/>
    </source>
</evidence>
<dbReference type="EMBL" id="JAYWTM010000011">
    <property type="protein sequence ID" value="MEC5343620.1"/>
    <property type="molecule type" value="Genomic_DNA"/>
</dbReference>
<keyword evidence="4" id="KW-0804">Transcription</keyword>
<dbReference type="Gene3D" id="2.60.120.10">
    <property type="entry name" value="Jelly Rolls"/>
    <property type="match status" value="1"/>
</dbReference>
<protein>
    <recommendedName>
        <fullName evidence="5">Arabinose operon regulatory protein</fullName>
    </recommendedName>
</protein>
<dbReference type="PRINTS" id="PR00032">
    <property type="entry name" value="HTHARAC"/>
</dbReference>
<dbReference type="InterPro" id="IPR003313">
    <property type="entry name" value="AraC-bd"/>
</dbReference>
<dbReference type="PANTHER" id="PTHR46796:SF2">
    <property type="entry name" value="TRANSCRIPTIONAL REGULATORY PROTEIN"/>
    <property type="match status" value="1"/>
</dbReference>
<evidence type="ECO:0000256" key="4">
    <source>
        <dbReference type="ARBA" id="ARBA00023163"/>
    </source>
</evidence>
<dbReference type="PROSITE" id="PS01124">
    <property type="entry name" value="HTH_ARAC_FAMILY_2"/>
    <property type="match status" value="1"/>
</dbReference>
<gene>
    <name evidence="7" type="ORF">VSX58_13555</name>
</gene>
<comment type="caution">
    <text evidence="7">The sequence shown here is derived from an EMBL/GenBank/DDBJ whole genome shotgun (WGS) entry which is preliminary data.</text>
</comment>
<dbReference type="InterPro" id="IPR018060">
    <property type="entry name" value="HTH_AraC"/>
</dbReference>
<dbReference type="RefSeq" id="WP_327618553.1">
    <property type="nucleotide sequence ID" value="NZ_JAYWTM010000011.1"/>
</dbReference>
<evidence type="ECO:0000313" key="8">
    <source>
        <dbReference type="Proteomes" id="UP001309705"/>
    </source>
</evidence>
<organism evidence="7 8">
    <name type="scientific">Brenneria populi</name>
    <dbReference type="NCBI Taxonomy" id="1505588"/>
    <lineage>
        <taxon>Bacteria</taxon>
        <taxon>Pseudomonadati</taxon>
        <taxon>Pseudomonadota</taxon>
        <taxon>Gammaproteobacteria</taxon>
        <taxon>Enterobacterales</taxon>
        <taxon>Pectobacteriaceae</taxon>
        <taxon>Brenneria</taxon>
    </lineage>
</organism>
<keyword evidence="3" id="KW-0010">Activator</keyword>
<dbReference type="Gene3D" id="1.10.10.60">
    <property type="entry name" value="Homeodomain-like"/>
    <property type="match status" value="2"/>
</dbReference>
<sequence>MTEKKKQRERAHFRHLQEFGGLEMLHAHYKQQRFSRHSHENFCIGVIEEGAQRFYRTGGEHVAPKGDIILVNADEVHTGHSAAAGGWSYRAIYPSPDLLLSLSRDLQRPQGAIPWFPAAVVHDPGLSEQLRLTFTLLAQSGNTLLKETLLFSSLAWLMTRHGKSRVSGRDLPDAASHIAGAKALIDACPEQDLSLIELADIATLSPWHFLRQFKKMTGMTPHAYLTQARLRKAKSLLLAGYGILTVSSLCGFSDQSHFSRHFKKAQGITPGEFIRSLRDHAGVNKTITPPEAHVIAIPEIR</sequence>
<dbReference type="Pfam" id="PF02311">
    <property type="entry name" value="AraC_binding"/>
    <property type="match status" value="1"/>
</dbReference>
<proteinExistence type="predicted"/>
<dbReference type="SUPFAM" id="SSF51215">
    <property type="entry name" value="Regulatory protein AraC"/>
    <property type="match status" value="1"/>
</dbReference>
<keyword evidence="1" id="KW-0805">Transcription regulation</keyword>
<evidence type="ECO:0000256" key="5">
    <source>
        <dbReference type="ARBA" id="ARBA00044978"/>
    </source>
</evidence>
<dbReference type="InterPro" id="IPR009057">
    <property type="entry name" value="Homeodomain-like_sf"/>
</dbReference>
<evidence type="ECO:0000313" key="7">
    <source>
        <dbReference type="EMBL" id="MEC5343620.1"/>
    </source>
</evidence>
<dbReference type="InterPro" id="IPR020449">
    <property type="entry name" value="Tscrpt_reg_AraC-type_HTH"/>
</dbReference>
<dbReference type="InterPro" id="IPR014710">
    <property type="entry name" value="RmlC-like_jellyroll"/>
</dbReference>
<dbReference type="PROSITE" id="PS00041">
    <property type="entry name" value="HTH_ARAC_FAMILY_1"/>
    <property type="match status" value="1"/>
</dbReference>